<accession>A0A5B7IA85</accession>
<evidence type="ECO:0000313" key="1">
    <source>
        <dbReference type="EMBL" id="MPC79115.1"/>
    </source>
</evidence>
<evidence type="ECO:0000313" key="2">
    <source>
        <dbReference type="Proteomes" id="UP000324222"/>
    </source>
</evidence>
<keyword evidence="2" id="KW-1185">Reference proteome</keyword>
<proteinExistence type="predicted"/>
<gene>
    <name evidence="1" type="ORF">E2C01_073628</name>
</gene>
<name>A0A5B7IA85_PORTR</name>
<reference evidence="1 2" key="1">
    <citation type="submission" date="2019-05" db="EMBL/GenBank/DDBJ databases">
        <title>Another draft genome of Portunus trituberculatus and its Hox gene families provides insights of decapod evolution.</title>
        <authorList>
            <person name="Jeong J.-H."/>
            <person name="Song I."/>
            <person name="Kim S."/>
            <person name="Choi T."/>
            <person name="Kim D."/>
            <person name="Ryu S."/>
            <person name="Kim W."/>
        </authorList>
    </citation>
    <scope>NUCLEOTIDE SEQUENCE [LARGE SCALE GENOMIC DNA]</scope>
    <source>
        <tissue evidence="1">Muscle</tissue>
    </source>
</reference>
<dbReference type="EMBL" id="VSRR010050282">
    <property type="protein sequence ID" value="MPC79115.1"/>
    <property type="molecule type" value="Genomic_DNA"/>
</dbReference>
<dbReference type="AlphaFoldDB" id="A0A5B7IA85"/>
<organism evidence="1 2">
    <name type="scientific">Portunus trituberculatus</name>
    <name type="common">Swimming crab</name>
    <name type="synonym">Neptunus trituberculatus</name>
    <dbReference type="NCBI Taxonomy" id="210409"/>
    <lineage>
        <taxon>Eukaryota</taxon>
        <taxon>Metazoa</taxon>
        <taxon>Ecdysozoa</taxon>
        <taxon>Arthropoda</taxon>
        <taxon>Crustacea</taxon>
        <taxon>Multicrustacea</taxon>
        <taxon>Malacostraca</taxon>
        <taxon>Eumalacostraca</taxon>
        <taxon>Eucarida</taxon>
        <taxon>Decapoda</taxon>
        <taxon>Pleocyemata</taxon>
        <taxon>Brachyura</taxon>
        <taxon>Eubrachyura</taxon>
        <taxon>Portunoidea</taxon>
        <taxon>Portunidae</taxon>
        <taxon>Portuninae</taxon>
        <taxon>Portunus</taxon>
    </lineage>
</organism>
<comment type="caution">
    <text evidence="1">The sequence shown here is derived from an EMBL/GenBank/DDBJ whole genome shotgun (WGS) entry which is preliminary data.</text>
</comment>
<sequence>MLNALRPKMTRLMLRIDGGSIKLNTDGMNICKLEINMSRR</sequence>
<dbReference type="Proteomes" id="UP000324222">
    <property type="component" value="Unassembled WGS sequence"/>
</dbReference>
<protein>
    <submittedName>
        <fullName evidence="1">Uncharacterized protein</fullName>
    </submittedName>
</protein>